<dbReference type="PANTHER" id="PTHR43792:SF1">
    <property type="entry name" value="N-ACETYLTRANSFERASE DOMAIN-CONTAINING PROTEIN"/>
    <property type="match status" value="1"/>
</dbReference>
<sequence>MIFETERLIVRKLTVNDLASFHNLESNPNVLRFADGEVKSLRENKKELSLLINKYNILDNDFWIYAIERKTDSIFIGTVAFVKDDKDDEIGYRFIEDFWGKGYGLEICNGILQYAKLIGKNKLIGYVVEDNVASLKILEKVGFKKVNTFTNKQKQKEIKYQIIL</sequence>
<accession>A0ABV8RBX2</accession>
<dbReference type="InterPro" id="IPR000182">
    <property type="entry name" value="GNAT_dom"/>
</dbReference>
<dbReference type="EC" id="2.3.-.-" evidence="2"/>
<dbReference type="InterPro" id="IPR016181">
    <property type="entry name" value="Acyl_CoA_acyltransferase"/>
</dbReference>
<feature type="domain" description="N-acetyltransferase" evidence="1">
    <location>
        <begin position="8"/>
        <end position="164"/>
    </location>
</feature>
<keyword evidence="3" id="KW-1185">Reference proteome</keyword>
<reference evidence="3" key="1">
    <citation type="journal article" date="2019" name="Int. J. Syst. Evol. Microbiol.">
        <title>The Global Catalogue of Microorganisms (GCM) 10K type strain sequencing project: providing services to taxonomists for standard genome sequencing and annotation.</title>
        <authorList>
            <consortium name="The Broad Institute Genomics Platform"/>
            <consortium name="The Broad Institute Genome Sequencing Center for Infectious Disease"/>
            <person name="Wu L."/>
            <person name="Ma J."/>
        </authorList>
    </citation>
    <scope>NUCLEOTIDE SEQUENCE [LARGE SCALE GENOMIC DNA]</scope>
    <source>
        <strain evidence="3">CECT 8655</strain>
    </source>
</reference>
<dbReference type="Gene3D" id="3.40.630.30">
    <property type="match status" value="1"/>
</dbReference>
<dbReference type="PROSITE" id="PS51186">
    <property type="entry name" value="GNAT"/>
    <property type="match status" value="1"/>
</dbReference>
<organism evidence="2 3">
    <name type="scientific">Polaribacter marinivivus</name>
    <dbReference type="NCBI Taxonomy" id="1524260"/>
    <lineage>
        <taxon>Bacteria</taxon>
        <taxon>Pseudomonadati</taxon>
        <taxon>Bacteroidota</taxon>
        <taxon>Flavobacteriia</taxon>
        <taxon>Flavobacteriales</taxon>
        <taxon>Flavobacteriaceae</taxon>
    </lineage>
</organism>
<dbReference type="EMBL" id="JBHSCY010000002">
    <property type="protein sequence ID" value="MFC4269462.1"/>
    <property type="molecule type" value="Genomic_DNA"/>
</dbReference>
<protein>
    <submittedName>
        <fullName evidence="2">GNAT family N-acetyltransferase</fullName>
        <ecNumber evidence="2">2.3.-.-</ecNumber>
    </submittedName>
</protein>
<dbReference type="RefSeq" id="WP_377410577.1">
    <property type="nucleotide sequence ID" value="NZ_JBHSCY010000002.1"/>
</dbReference>
<dbReference type="Pfam" id="PF13302">
    <property type="entry name" value="Acetyltransf_3"/>
    <property type="match status" value="1"/>
</dbReference>
<dbReference type="SUPFAM" id="SSF55729">
    <property type="entry name" value="Acyl-CoA N-acyltransferases (Nat)"/>
    <property type="match status" value="1"/>
</dbReference>
<name>A0ABV8RBX2_9FLAO</name>
<dbReference type="GO" id="GO:0016746">
    <property type="term" value="F:acyltransferase activity"/>
    <property type="evidence" value="ECO:0007669"/>
    <property type="project" value="UniProtKB-KW"/>
</dbReference>
<keyword evidence="2" id="KW-0808">Transferase</keyword>
<gene>
    <name evidence="2" type="ORF">ACFOWD_11135</name>
</gene>
<evidence type="ECO:0000259" key="1">
    <source>
        <dbReference type="PROSITE" id="PS51186"/>
    </source>
</evidence>
<proteinExistence type="predicted"/>
<dbReference type="PANTHER" id="PTHR43792">
    <property type="entry name" value="GNAT FAMILY, PUTATIVE (AFU_ORTHOLOGUE AFUA_3G00765)-RELATED-RELATED"/>
    <property type="match status" value="1"/>
</dbReference>
<evidence type="ECO:0000313" key="3">
    <source>
        <dbReference type="Proteomes" id="UP001595826"/>
    </source>
</evidence>
<comment type="caution">
    <text evidence="2">The sequence shown here is derived from an EMBL/GenBank/DDBJ whole genome shotgun (WGS) entry which is preliminary data.</text>
</comment>
<dbReference type="Proteomes" id="UP001595826">
    <property type="component" value="Unassembled WGS sequence"/>
</dbReference>
<dbReference type="InterPro" id="IPR051531">
    <property type="entry name" value="N-acetyltransferase"/>
</dbReference>
<keyword evidence="2" id="KW-0012">Acyltransferase</keyword>
<evidence type="ECO:0000313" key="2">
    <source>
        <dbReference type="EMBL" id="MFC4269462.1"/>
    </source>
</evidence>